<accession>A0A919CEY7</accession>
<dbReference type="CDD" id="cd08026">
    <property type="entry name" value="DUF326"/>
    <property type="match status" value="1"/>
</dbReference>
<dbReference type="PANTHER" id="PTHR37310">
    <property type="entry name" value="CYTOPLASMIC PROTEIN-RELATED"/>
    <property type="match status" value="1"/>
</dbReference>
<dbReference type="EMBL" id="BMXL01000001">
    <property type="protein sequence ID" value="GHD15966.1"/>
    <property type="molecule type" value="Genomic_DNA"/>
</dbReference>
<dbReference type="InterPro" id="IPR044543">
    <property type="entry name" value="YHJQ-like"/>
</dbReference>
<protein>
    <recommendedName>
        <fullName evidence="3">Four-helix bundle copper-binding protein</fullName>
    </recommendedName>
</protein>
<reference evidence="1 2" key="1">
    <citation type="journal article" date="2014" name="Int. J. Syst. Evol. Microbiol.">
        <title>Complete genome sequence of Corynebacterium casei LMG S-19264T (=DSM 44701T), isolated from a smear-ripened cheese.</title>
        <authorList>
            <consortium name="US DOE Joint Genome Institute (JGI-PGF)"/>
            <person name="Walter F."/>
            <person name="Albersmeier A."/>
            <person name="Kalinowski J."/>
            <person name="Ruckert C."/>
        </authorList>
    </citation>
    <scope>NUCLEOTIDE SEQUENCE [LARGE SCALE GENOMIC DNA]</scope>
    <source>
        <strain evidence="1 2">KCTC 19473</strain>
    </source>
</reference>
<dbReference type="Proteomes" id="UP000654947">
    <property type="component" value="Unassembled WGS sequence"/>
</dbReference>
<evidence type="ECO:0000313" key="1">
    <source>
        <dbReference type="EMBL" id="GHD15966.1"/>
    </source>
</evidence>
<evidence type="ECO:0008006" key="3">
    <source>
        <dbReference type="Google" id="ProtNLM"/>
    </source>
</evidence>
<sequence>MTVTARMLETHPGAAEGLDPRILGACIDACTECATACTSCADACLAESRVGELVECVRLDLECADLCAATGRLLTRGYGRRREWYSELLSACVRACEECARECESHASHHEHCRVCAEACRRCAQACRELMALL</sequence>
<name>A0A919CEY7_9ACTN</name>
<dbReference type="InterPro" id="IPR005560">
    <property type="entry name" value="Csp_YhjQ"/>
</dbReference>
<keyword evidence="2" id="KW-1185">Reference proteome</keyword>
<proteinExistence type="predicted"/>
<dbReference type="Pfam" id="PF03860">
    <property type="entry name" value="Csp"/>
    <property type="match status" value="1"/>
</dbReference>
<dbReference type="Gene3D" id="1.20.1270.360">
    <property type="match status" value="1"/>
</dbReference>
<dbReference type="PANTHER" id="PTHR37310:SF1">
    <property type="entry name" value="CYTOPLASMIC PROTEIN"/>
    <property type="match status" value="1"/>
</dbReference>
<evidence type="ECO:0000313" key="2">
    <source>
        <dbReference type="Proteomes" id="UP000654947"/>
    </source>
</evidence>
<comment type="caution">
    <text evidence="1">The sequence shown here is derived from an EMBL/GenBank/DDBJ whole genome shotgun (WGS) entry which is preliminary data.</text>
</comment>
<dbReference type="RefSeq" id="WP_026116125.1">
    <property type="nucleotide sequence ID" value="NZ_BMXL01000001.1"/>
</dbReference>
<dbReference type="AlphaFoldDB" id="A0A919CEY7"/>
<gene>
    <name evidence="1" type="ORF">GCM10007147_03940</name>
</gene>
<organism evidence="1 2">
    <name type="scientific">Nocardiopsis kunsanensis</name>
    <dbReference type="NCBI Taxonomy" id="141693"/>
    <lineage>
        <taxon>Bacteria</taxon>
        <taxon>Bacillati</taxon>
        <taxon>Actinomycetota</taxon>
        <taxon>Actinomycetes</taxon>
        <taxon>Streptosporangiales</taxon>
        <taxon>Nocardiopsidaceae</taxon>
        <taxon>Nocardiopsis</taxon>
    </lineage>
</organism>